<dbReference type="SMART" id="SM00506">
    <property type="entry name" value="A1pp"/>
    <property type="match status" value="1"/>
</dbReference>
<dbReference type="EMBL" id="BAAFRS010000257">
    <property type="protein sequence ID" value="GAB1225628.1"/>
    <property type="molecule type" value="Genomic_DNA"/>
</dbReference>
<protein>
    <recommendedName>
        <fullName evidence="1">Macro domain-containing protein</fullName>
    </recommendedName>
</protein>
<evidence type="ECO:0000313" key="2">
    <source>
        <dbReference type="EMBL" id="GAB1225628.1"/>
    </source>
</evidence>
<gene>
    <name evidence="2" type="ORF">ENUP19_0257G0056</name>
</gene>
<evidence type="ECO:0000313" key="3">
    <source>
        <dbReference type="Proteomes" id="UP001628156"/>
    </source>
</evidence>
<dbReference type="CDD" id="cd02908">
    <property type="entry name" value="Macro_OAADPr_deacetylase"/>
    <property type="match status" value="1"/>
</dbReference>
<dbReference type="Pfam" id="PF01661">
    <property type="entry name" value="Macro"/>
    <property type="match status" value="1"/>
</dbReference>
<dbReference type="InterPro" id="IPR002589">
    <property type="entry name" value="Macro_dom"/>
</dbReference>
<sequence>MSKTTQHNQNNGKCNTKKNIQIDELITWDIKGKDQPVITGYEKKEEMNKKIIIVTGDITKIQVDVVVNAANSYLRGGGGVDGAIHCAAGYDLYDYLCSHYTYCKTGDFKPSPGFKMPCKEILHGVGPIGENAIQLQSVYVRCLEYVRLKGYKSIAFPCISTGIFGYNNNSACPVVLEVVRNWLEVNPLWEGKIIFCCYSLTDYNIYLKFLPYYFPTTELDDNEPKNISDELDKEQVKSINTDSEQVTISNSQDTDNDLKQRININKRMFYYLDIEDYDLSIEQQKEQINECFERFREKYIEEKKEIEELYQIKKPY</sequence>
<reference evidence="2 3" key="1">
    <citation type="journal article" date="2019" name="PLoS Negl. Trop. Dis.">
        <title>Whole genome sequencing of Entamoeba nuttalli reveals mammalian host-related molecular signatures and a novel octapeptide-repeat surface protein.</title>
        <authorList>
            <person name="Tanaka M."/>
            <person name="Makiuchi T."/>
            <person name="Komiyama T."/>
            <person name="Shiina T."/>
            <person name="Osaki K."/>
            <person name="Tachibana H."/>
        </authorList>
    </citation>
    <scope>NUCLEOTIDE SEQUENCE [LARGE SCALE GENOMIC DNA]</scope>
    <source>
        <strain evidence="2 3">P19-061405</strain>
    </source>
</reference>
<evidence type="ECO:0000259" key="1">
    <source>
        <dbReference type="PROSITE" id="PS51154"/>
    </source>
</evidence>
<feature type="domain" description="Macro" evidence="1">
    <location>
        <begin position="38"/>
        <end position="214"/>
    </location>
</feature>
<dbReference type="PANTHER" id="PTHR11106:SF27">
    <property type="entry name" value="MACRO DOMAIN-CONTAINING PROTEIN"/>
    <property type="match status" value="1"/>
</dbReference>
<dbReference type="Proteomes" id="UP001628156">
    <property type="component" value="Unassembled WGS sequence"/>
</dbReference>
<dbReference type="PANTHER" id="PTHR11106">
    <property type="entry name" value="GANGLIOSIDE INDUCED DIFFERENTIATION ASSOCIATED PROTEIN 2-RELATED"/>
    <property type="match status" value="1"/>
</dbReference>
<dbReference type="PROSITE" id="PS51154">
    <property type="entry name" value="MACRO"/>
    <property type="match status" value="1"/>
</dbReference>
<keyword evidence="3" id="KW-1185">Reference proteome</keyword>
<dbReference type="InterPro" id="IPR043472">
    <property type="entry name" value="Macro_dom-like"/>
</dbReference>
<comment type="caution">
    <text evidence="2">The sequence shown here is derived from an EMBL/GenBank/DDBJ whole genome shotgun (WGS) entry which is preliminary data.</text>
</comment>
<dbReference type="SUPFAM" id="SSF52949">
    <property type="entry name" value="Macro domain-like"/>
    <property type="match status" value="1"/>
</dbReference>
<proteinExistence type="predicted"/>
<dbReference type="Gene3D" id="3.40.220.10">
    <property type="entry name" value="Leucine Aminopeptidase, subunit E, domain 1"/>
    <property type="match status" value="1"/>
</dbReference>
<organism evidence="2 3">
    <name type="scientific">Entamoeba nuttalli</name>
    <dbReference type="NCBI Taxonomy" id="412467"/>
    <lineage>
        <taxon>Eukaryota</taxon>
        <taxon>Amoebozoa</taxon>
        <taxon>Evosea</taxon>
        <taxon>Archamoebae</taxon>
        <taxon>Mastigamoebida</taxon>
        <taxon>Entamoebidae</taxon>
        <taxon>Entamoeba</taxon>
    </lineage>
</organism>
<name>A0ABQ0DRY5_9EUKA</name>
<accession>A0ABQ0DRY5</accession>